<evidence type="ECO:0000313" key="6">
    <source>
        <dbReference type="Proteomes" id="UP000320048"/>
    </source>
</evidence>
<dbReference type="InterPro" id="IPR052156">
    <property type="entry name" value="BCAA_Transport_ATP-bd_LivF"/>
</dbReference>
<keyword evidence="5" id="KW-0547">Nucleotide-binding</keyword>
<evidence type="ECO:0000256" key="1">
    <source>
        <dbReference type="ARBA" id="ARBA00005417"/>
    </source>
</evidence>
<dbReference type="PANTHER" id="PTHR43820">
    <property type="entry name" value="HIGH-AFFINITY BRANCHED-CHAIN AMINO ACID TRANSPORT ATP-BINDING PROTEIN LIVF"/>
    <property type="match status" value="1"/>
</dbReference>
<organism evidence="5 6">
    <name type="scientific">Candidatus Segetimicrobium genomatis</name>
    <dbReference type="NCBI Taxonomy" id="2569760"/>
    <lineage>
        <taxon>Bacteria</taxon>
        <taxon>Bacillati</taxon>
        <taxon>Candidatus Sysuimicrobiota</taxon>
        <taxon>Candidatus Sysuimicrobiia</taxon>
        <taxon>Candidatus Sysuimicrobiales</taxon>
        <taxon>Candidatus Segetimicrobiaceae</taxon>
        <taxon>Candidatus Segetimicrobium</taxon>
    </lineage>
</organism>
<dbReference type="Proteomes" id="UP000320048">
    <property type="component" value="Unassembled WGS sequence"/>
</dbReference>
<dbReference type="GO" id="GO:0005524">
    <property type="term" value="F:ATP binding"/>
    <property type="evidence" value="ECO:0007669"/>
    <property type="project" value="UniProtKB-KW"/>
</dbReference>
<dbReference type="SUPFAM" id="SSF52540">
    <property type="entry name" value="P-loop containing nucleoside triphosphate hydrolases"/>
    <property type="match status" value="1"/>
</dbReference>
<gene>
    <name evidence="5" type="ORF">E6H04_06865</name>
</gene>
<dbReference type="InterPro" id="IPR027417">
    <property type="entry name" value="P-loop_NTPase"/>
</dbReference>
<accession>A0A537JCY5</accession>
<keyword evidence="2" id="KW-0813">Transport</keyword>
<protein>
    <submittedName>
        <fullName evidence="5">ATP-binding cassette domain-containing protein</fullName>
    </submittedName>
</protein>
<dbReference type="GO" id="GO:0015807">
    <property type="term" value="P:L-amino acid transport"/>
    <property type="evidence" value="ECO:0007669"/>
    <property type="project" value="TreeGrafter"/>
</dbReference>
<dbReference type="InterPro" id="IPR003439">
    <property type="entry name" value="ABC_transporter-like_ATP-bd"/>
</dbReference>
<dbReference type="Pfam" id="PF00005">
    <property type="entry name" value="ABC_tran"/>
    <property type="match status" value="1"/>
</dbReference>
<dbReference type="GO" id="GO:0016887">
    <property type="term" value="F:ATP hydrolysis activity"/>
    <property type="evidence" value="ECO:0007669"/>
    <property type="project" value="InterPro"/>
</dbReference>
<dbReference type="Gene3D" id="3.40.50.300">
    <property type="entry name" value="P-loop containing nucleotide triphosphate hydrolases"/>
    <property type="match status" value="1"/>
</dbReference>
<reference evidence="5 6" key="1">
    <citation type="journal article" date="2019" name="Nat. Microbiol.">
        <title>Mediterranean grassland soil C-N compound turnover is dependent on rainfall and depth, and is mediated by genomically divergent microorganisms.</title>
        <authorList>
            <person name="Diamond S."/>
            <person name="Andeer P.F."/>
            <person name="Li Z."/>
            <person name="Crits-Christoph A."/>
            <person name="Burstein D."/>
            <person name="Anantharaman K."/>
            <person name="Lane K.R."/>
            <person name="Thomas B.C."/>
            <person name="Pan C."/>
            <person name="Northen T.R."/>
            <person name="Banfield J.F."/>
        </authorList>
    </citation>
    <scope>NUCLEOTIDE SEQUENCE [LARGE SCALE GENOMIC DNA]</scope>
    <source>
        <strain evidence="5">NP_7</strain>
    </source>
</reference>
<comment type="similarity">
    <text evidence="1">Belongs to the ABC transporter superfamily.</text>
</comment>
<dbReference type="GO" id="GO:0015658">
    <property type="term" value="F:branched-chain amino acid transmembrane transporter activity"/>
    <property type="evidence" value="ECO:0007669"/>
    <property type="project" value="TreeGrafter"/>
</dbReference>
<dbReference type="PANTHER" id="PTHR43820:SF2">
    <property type="entry name" value="ABC TRANSPORTER ATP-BINDING PROTEIN"/>
    <property type="match status" value="1"/>
</dbReference>
<sequence>MTSPSVPGGSPILALAGVDTYYGDSHILQGVTLEVESAAITCLLGRNGAGKTTAVRTVMGFTPPRTGRIALRGRDITGAPPHRVARAGVALVPQGRGIFPDLT</sequence>
<evidence type="ECO:0000256" key="3">
    <source>
        <dbReference type="ARBA" id="ARBA00022970"/>
    </source>
</evidence>
<proteinExistence type="inferred from homology"/>
<evidence type="ECO:0000313" key="5">
    <source>
        <dbReference type="EMBL" id="TMI81391.1"/>
    </source>
</evidence>
<evidence type="ECO:0000259" key="4">
    <source>
        <dbReference type="Pfam" id="PF00005"/>
    </source>
</evidence>
<keyword evidence="5" id="KW-0067">ATP-binding</keyword>
<comment type="caution">
    <text evidence="5">The sequence shown here is derived from an EMBL/GenBank/DDBJ whole genome shotgun (WGS) entry which is preliminary data.</text>
</comment>
<dbReference type="AlphaFoldDB" id="A0A537JCY5"/>
<evidence type="ECO:0000256" key="2">
    <source>
        <dbReference type="ARBA" id="ARBA00022448"/>
    </source>
</evidence>
<keyword evidence="3" id="KW-0029">Amino-acid transport</keyword>
<feature type="domain" description="ABC transporter" evidence="4">
    <location>
        <begin position="28"/>
        <end position="103"/>
    </location>
</feature>
<dbReference type="EMBL" id="VBAO01000174">
    <property type="protein sequence ID" value="TMI81391.1"/>
    <property type="molecule type" value="Genomic_DNA"/>
</dbReference>
<feature type="non-terminal residue" evidence="5">
    <location>
        <position position="103"/>
    </location>
</feature>
<name>A0A537JCY5_9BACT</name>